<reference evidence="2 3" key="1">
    <citation type="submission" date="2018-11" db="EMBL/GenBank/DDBJ databases">
        <title>Schleiferia aggregans sp. nov., a moderately thermophilic heterotrophic bacterium isolated from microbial mats at a terrestrial hot spring.</title>
        <authorList>
            <person name="Iino T."/>
            <person name="Ohkuma M."/>
            <person name="Haruta S."/>
        </authorList>
    </citation>
    <scope>NUCLEOTIDE SEQUENCE [LARGE SCALE GENOMIC DNA]</scope>
    <source>
        <strain evidence="2 3">LA</strain>
    </source>
</reference>
<sequence>MQGILIALIAPVGSLVLLFFKYPVLLSGESNLTKIQLKTLIFQIISLGLLINVGLFFLFLRFKKESISRGILAASLIVLLAAVIHKFLL</sequence>
<keyword evidence="1" id="KW-1133">Transmembrane helix</keyword>
<evidence type="ECO:0000313" key="3">
    <source>
        <dbReference type="Proteomes" id="UP000286715"/>
    </source>
</evidence>
<gene>
    <name evidence="2" type="ORF">JCM31826_03810</name>
</gene>
<protein>
    <submittedName>
        <fullName evidence="2">Uncharacterized protein</fullName>
    </submittedName>
</protein>
<comment type="caution">
    <text evidence="2">The sequence shown here is derived from an EMBL/GenBank/DDBJ whole genome shotgun (WGS) entry which is preliminary data.</text>
</comment>
<dbReference type="EMBL" id="BHZE01000002">
    <property type="protein sequence ID" value="GCD76899.1"/>
    <property type="molecule type" value="Genomic_DNA"/>
</dbReference>
<feature type="transmembrane region" description="Helical" evidence="1">
    <location>
        <begin position="71"/>
        <end position="88"/>
    </location>
</feature>
<dbReference type="Proteomes" id="UP000286715">
    <property type="component" value="Unassembled WGS sequence"/>
</dbReference>
<dbReference type="RefSeq" id="WP_218019308.1">
    <property type="nucleotide sequence ID" value="NZ_BHZE01000002.1"/>
</dbReference>
<dbReference type="AlphaFoldDB" id="A0A401XIQ7"/>
<organism evidence="2 3">
    <name type="scientific">Thermaurantimonas aggregans</name>
    <dbReference type="NCBI Taxonomy" id="2173829"/>
    <lineage>
        <taxon>Bacteria</taxon>
        <taxon>Pseudomonadati</taxon>
        <taxon>Bacteroidota</taxon>
        <taxon>Flavobacteriia</taxon>
        <taxon>Flavobacteriales</taxon>
        <taxon>Schleiferiaceae</taxon>
        <taxon>Thermaurantimonas</taxon>
    </lineage>
</organism>
<keyword evidence="1" id="KW-0812">Transmembrane</keyword>
<name>A0A401XIQ7_9FLAO</name>
<evidence type="ECO:0000256" key="1">
    <source>
        <dbReference type="SAM" id="Phobius"/>
    </source>
</evidence>
<feature type="transmembrane region" description="Helical" evidence="1">
    <location>
        <begin position="5"/>
        <end position="25"/>
    </location>
</feature>
<keyword evidence="1" id="KW-0472">Membrane</keyword>
<proteinExistence type="predicted"/>
<keyword evidence="3" id="KW-1185">Reference proteome</keyword>
<accession>A0A401XIQ7</accession>
<evidence type="ECO:0000313" key="2">
    <source>
        <dbReference type="EMBL" id="GCD76899.1"/>
    </source>
</evidence>
<feature type="transmembrane region" description="Helical" evidence="1">
    <location>
        <begin position="40"/>
        <end position="59"/>
    </location>
</feature>